<dbReference type="InterPro" id="IPR036378">
    <property type="entry name" value="FAS1_dom_sf"/>
</dbReference>
<reference evidence="4" key="1">
    <citation type="submission" date="2022-10" db="EMBL/GenBank/DDBJ databases">
        <title>Culturing micro-colonial fungi from biological soil crusts in the Mojave desert and describing Neophaeococcomyces mojavensis, and introducing the new genera and species Taxawa tesnikishii.</title>
        <authorList>
            <person name="Kurbessoian T."/>
            <person name="Stajich J.E."/>
        </authorList>
    </citation>
    <scope>NUCLEOTIDE SEQUENCE</scope>
    <source>
        <strain evidence="4">TK_41</strain>
    </source>
</reference>
<dbReference type="Pfam" id="PF02469">
    <property type="entry name" value="Fasciclin"/>
    <property type="match status" value="2"/>
</dbReference>
<evidence type="ECO:0000259" key="3">
    <source>
        <dbReference type="PROSITE" id="PS50213"/>
    </source>
</evidence>
<accession>A0AA38WY21</accession>
<evidence type="ECO:0000313" key="5">
    <source>
        <dbReference type="Proteomes" id="UP001172673"/>
    </source>
</evidence>
<feature type="domain" description="FAS1" evidence="3">
    <location>
        <begin position="282"/>
        <end position="443"/>
    </location>
</feature>
<dbReference type="SUPFAM" id="SSF82153">
    <property type="entry name" value="FAS1 domain"/>
    <property type="match status" value="2"/>
</dbReference>
<feature type="compositionally biased region" description="Basic residues" evidence="1">
    <location>
        <begin position="116"/>
        <end position="139"/>
    </location>
</feature>
<organism evidence="4 5">
    <name type="scientific">Cladophialophora chaetospira</name>
    <dbReference type="NCBI Taxonomy" id="386627"/>
    <lineage>
        <taxon>Eukaryota</taxon>
        <taxon>Fungi</taxon>
        <taxon>Dikarya</taxon>
        <taxon>Ascomycota</taxon>
        <taxon>Pezizomycotina</taxon>
        <taxon>Eurotiomycetes</taxon>
        <taxon>Chaetothyriomycetidae</taxon>
        <taxon>Chaetothyriales</taxon>
        <taxon>Herpotrichiellaceae</taxon>
        <taxon>Cladophialophora</taxon>
    </lineage>
</organism>
<dbReference type="Proteomes" id="UP001172673">
    <property type="component" value="Unassembled WGS sequence"/>
</dbReference>
<dbReference type="InterPro" id="IPR000782">
    <property type="entry name" value="FAS1_domain"/>
</dbReference>
<keyword evidence="5" id="KW-1185">Reference proteome</keyword>
<dbReference type="InterPro" id="IPR050904">
    <property type="entry name" value="Adhesion/Biosynth-related"/>
</dbReference>
<evidence type="ECO:0000313" key="4">
    <source>
        <dbReference type="EMBL" id="KAJ9603266.1"/>
    </source>
</evidence>
<gene>
    <name evidence="4" type="ORF">H2200_012044</name>
</gene>
<feature type="chain" id="PRO_5041300555" description="FAS1 domain-containing protein" evidence="2">
    <location>
        <begin position="16"/>
        <end position="486"/>
    </location>
</feature>
<sequence length="486" mass="53660">MRVLAVLAAAAVASAWVIPDQATLEALAIQNEEIEQPSEHPFWDKVHKAENFWEDLEEEWTKTAACAKNRFSEVAESAYDTAVKYGQDFQDAFAGEAWLETADYETDLFDGSPHHGPPHHGPPGRRPGKRPHHPHHPHHANQTIWELISESKYTTKLAAAIKEFPELVETLNGTKANYTLFAPTDRAFQKIPEHAPKPPKEFLKKVLSYHVSPEFYPAGRVLVTRTIPTALEAPFIGKVTQRLSTQIGLRGLTVNFYSRIVAIDIFATNGVIHGLDSLLLPPPKVVDILSALPGEFSTLDLALEKTGLYPAFNDTSSHQGGTLFAPSNFAFQRLGPRINAFLFSRYGLKYLKALILYHAADNITLYSDAIYKAESQAKSGPPHGVPKGFIHVDLPTGLEGKSLSIDIARYGRLITIKINGFTRVAVSDGIAADGVLHVLSNVLIPPKTPGAVGVAEDDMDLEEFKARFAPFVEADEEEWSEENFEL</sequence>
<dbReference type="AlphaFoldDB" id="A0AA38WY21"/>
<comment type="caution">
    <text evidence="4">The sequence shown here is derived from an EMBL/GenBank/DDBJ whole genome shotgun (WGS) entry which is preliminary data.</text>
</comment>
<proteinExistence type="predicted"/>
<protein>
    <recommendedName>
        <fullName evidence="3">FAS1 domain-containing protein</fullName>
    </recommendedName>
</protein>
<dbReference type="PROSITE" id="PS50213">
    <property type="entry name" value="FAS1"/>
    <property type="match status" value="2"/>
</dbReference>
<keyword evidence="2" id="KW-0732">Signal</keyword>
<dbReference type="PANTHER" id="PTHR10900">
    <property type="entry name" value="PERIOSTIN-RELATED"/>
    <property type="match status" value="1"/>
</dbReference>
<feature type="signal peptide" evidence="2">
    <location>
        <begin position="1"/>
        <end position="15"/>
    </location>
</feature>
<dbReference type="PANTHER" id="PTHR10900:SF125">
    <property type="entry name" value="FAS1 DOMAIN-CONTAINING PROTEIN YLR001C"/>
    <property type="match status" value="1"/>
</dbReference>
<dbReference type="EMBL" id="JAPDRK010000022">
    <property type="protein sequence ID" value="KAJ9603266.1"/>
    <property type="molecule type" value="Genomic_DNA"/>
</dbReference>
<dbReference type="SMART" id="SM00554">
    <property type="entry name" value="FAS1"/>
    <property type="match status" value="2"/>
</dbReference>
<feature type="region of interest" description="Disordered" evidence="1">
    <location>
        <begin position="107"/>
        <end position="139"/>
    </location>
</feature>
<dbReference type="Gene3D" id="2.30.180.10">
    <property type="entry name" value="FAS1 domain"/>
    <property type="match status" value="2"/>
</dbReference>
<evidence type="ECO:0000256" key="1">
    <source>
        <dbReference type="SAM" id="MobiDB-lite"/>
    </source>
</evidence>
<name>A0AA38WY21_9EURO</name>
<evidence type="ECO:0000256" key="2">
    <source>
        <dbReference type="SAM" id="SignalP"/>
    </source>
</evidence>
<feature type="domain" description="FAS1" evidence="3">
    <location>
        <begin position="141"/>
        <end position="279"/>
    </location>
</feature>